<dbReference type="InterPro" id="IPR018114">
    <property type="entry name" value="TRYPSIN_HIS"/>
</dbReference>
<keyword evidence="3" id="KW-0378">Hydrolase</keyword>
<dbReference type="PROSITE" id="PS51257">
    <property type="entry name" value="PROKAR_LIPOPROTEIN"/>
    <property type="match status" value="1"/>
</dbReference>
<dbReference type="PROSITE" id="PS00134">
    <property type="entry name" value="TRYPSIN_HIS"/>
    <property type="match status" value="1"/>
</dbReference>
<protein>
    <submittedName>
        <fullName evidence="3">Trypsin-like serine protease</fullName>
        <ecNumber evidence="3">3.4.21.-</ecNumber>
    </submittedName>
</protein>
<proteinExistence type="predicted"/>
<organism evidence="3 4">
    <name type="scientific">Polyangium jinanense</name>
    <dbReference type="NCBI Taxonomy" id="2829994"/>
    <lineage>
        <taxon>Bacteria</taxon>
        <taxon>Pseudomonadati</taxon>
        <taxon>Myxococcota</taxon>
        <taxon>Polyangia</taxon>
        <taxon>Polyangiales</taxon>
        <taxon>Polyangiaceae</taxon>
        <taxon>Polyangium</taxon>
    </lineage>
</organism>
<keyword evidence="3" id="KW-0645">Protease</keyword>
<dbReference type="InterPro" id="IPR001254">
    <property type="entry name" value="Trypsin_dom"/>
</dbReference>
<comment type="caution">
    <text evidence="3">The sequence shown here is derived from an EMBL/GenBank/DDBJ whole genome shotgun (WGS) entry which is preliminary data.</text>
</comment>
<dbReference type="Proteomes" id="UP001151081">
    <property type="component" value="Unassembled WGS sequence"/>
</dbReference>
<gene>
    <name evidence="3" type="ORF">KEG57_52945</name>
</gene>
<keyword evidence="1" id="KW-0732">Signal</keyword>
<sequence length="302" mass="30894">MKTLSMLATLAGAFAISGCVAESIDESDALDERVDVAEQEIVNGSPGFAKKASFSVVFDQGPGTQESGCSAVALTTKWLLTAAHCVYDANGKLYANAFAPFAGSIDRIVPHPAFAPYAASTSAPPLGVPDVALLRLVVPLNLYSDDCSYAPNDCWKSPAGVPIPVNATSSGYAVTSYYPTFAIAPSSIVCDGSGGGASGFTPSHGVFPTADTYFEGGYYQAILPNAAGQTMTSGDSGGPCYFNTGARNASTLLALTSSITTVGGQTVRTNAVITGYVASFIDSVIPQNDRVLVVPNDPGAGL</sequence>
<keyword evidence="4" id="KW-1185">Reference proteome</keyword>
<feature type="chain" id="PRO_5040799329" evidence="1">
    <location>
        <begin position="22"/>
        <end position="302"/>
    </location>
</feature>
<evidence type="ECO:0000256" key="1">
    <source>
        <dbReference type="SAM" id="SignalP"/>
    </source>
</evidence>
<dbReference type="GO" id="GO:0004252">
    <property type="term" value="F:serine-type endopeptidase activity"/>
    <property type="evidence" value="ECO:0007669"/>
    <property type="project" value="InterPro"/>
</dbReference>
<evidence type="ECO:0000313" key="4">
    <source>
        <dbReference type="Proteomes" id="UP001151081"/>
    </source>
</evidence>
<dbReference type="RefSeq" id="WP_272460009.1">
    <property type="nucleotide sequence ID" value="NZ_JAGTJJ010000103.1"/>
</dbReference>
<dbReference type="GO" id="GO:0006508">
    <property type="term" value="P:proteolysis"/>
    <property type="evidence" value="ECO:0007669"/>
    <property type="project" value="UniProtKB-KW"/>
</dbReference>
<dbReference type="InterPro" id="IPR009003">
    <property type="entry name" value="Peptidase_S1_PA"/>
</dbReference>
<dbReference type="InterPro" id="IPR001314">
    <property type="entry name" value="Peptidase_S1A"/>
</dbReference>
<dbReference type="Pfam" id="PF00089">
    <property type="entry name" value="Trypsin"/>
    <property type="match status" value="1"/>
</dbReference>
<dbReference type="EC" id="3.4.21.-" evidence="3"/>
<dbReference type="AlphaFoldDB" id="A0A9X3XGV8"/>
<name>A0A9X3XGV8_9BACT</name>
<reference evidence="3 4" key="1">
    <citation type="submission" date="2021-04" db="EMBL/GenBank/DDBJ databases">
        <title>Genome analysis of Polyangium sp.</title>
        <authorList>
            <person name="Li Y."/>
            <person name="Wang J."/>
        </authorList>
    </citation>
    <scope>NUCLEOTIDE SEQUENCE [LARGE SCALE GENOMIC DNA]</scope>
    <source>
        <strain evidence="3 4">SDU14</strain>
    </source>
</reference>
<evidence type="ECO:0000313" key="3">
    <source>
        <dbReference type="EMBL" id="MDC3989280.1"/>
    </source>
</evidence>
<accession>A0A9X3XGV8</accession>
<evidence type="ECO:0000259" key="2">
    <source>
        <dbReference type="PROSITE" id="PS50240"/>
    </source>
</evidence>
<feature type="domain" description="Peptidase S1" evidence="2">
    <location>
        <begin position="41"/>
        <end position="286"/>
    </location>
</feature>
<dbReference type="InterPro" id="IPR043504">
    <property type="entry name" value="Peptidase_S1_PA_chymotrypsin"/>
</dbReference>
<dbReference type="PROSITE" id="PS50240">
    <property type="entry name" value="TRYPSIN_DOM"/>
    <property type="match status" value="1"/>
</dbReference>
<dbReference type="Gene3D" id="2.40.10.10">
    <property type="entry name" value="Trypsin-like serine proteases"/>
    <property type="match status" value="1"/>
</dbReference>
<feature type="signal peptide" evidence="1">
    <location>
        <begin position="1"/>
        <end position="21"/>
    </location>
</feature>
<dbReference type="SUPFAM" id="SSF50494">
    <property type="entry name" value="Trypsin-like serine proteases"/>
    <property type="match status" value="1"/>
</dbReference>
<dbReference type="EMBL" id="JAGTJJ010000103">
    <property type="protein sequence ID" value="MDC3989280.1"/>
    <property type="molecule type" value="Genomic_DNA"/>
</dbReference>
<dbReference type="PRINTS" id="PR00722">
    <property type="entry name" value="CHYMOTRYPSIN"/>
</dbReference>